<feature type="domain" description="Major facilitator superfamily (MFS) profile" evidence="9">
    <location>
        <begin position="12"/>
        <end position="447"/>
    </location>
</feature>
<dbReference type="SUPFAM" id="SSF103473">
    <property type="entry name" value="MFS general substrate transporter"/>
    <property type="match status" value="1"/>
</dbReference>
<dbReference type="InterPro" id="IPR020846">
    <property type="entry name" value="MFS_dom"/>
</dbReference>
<dbReference type="Pfam" id="PF00083">
    <property type="entry name" value="Sugar_tr"/>
    <property type="match status" value="1"/>
</dbReference>
<dbReference type="PROSITE" id="PS00217">
    <property type="entry name" value="SUGAR_TRANSPORT_2"/>
    <property type="match status" value="1"/>
</dbReference>
<keyword evidence="3 7" id="KW-0813">Transport</keyword>
<dbReference type="GO" id="GO:0016020">
    <property type="term" value="C:membrane"/>
    <property type="evidence" value="ECO:0007669"/>
    <property type="project" value="UniProtKB-SubCell"/>
</dbReference>
<keyword evidence="4 8" id="KW-0812">Transmembrane</keyword>
<dbReference type="GO" id="GO:0005351">
    <property type="term" value="F:carbohydrate:proton symporter activity"/>
    <property type="evidence" value="ECO:0007669"/>
    <property type="project" value="TreeGrafter"/>
</dbReference>
<gene>
    <name evidence="10" type="ORF">BD289DRAFT_365883</name>
</gene>
<dbReference type="PRINTS" id="PR00171">
    <property type="entry name" value="SUGRTRNSPORT"/>
</dbReference>
<feature type="transmembrane region" description="Helical" evidence="8">
    <location>
        <begin position="171"/>
        <end position="191"/>
    </location>
</feature>
<dbReference type="AlphaFoldDB" id="A0A2T3ABM8"/>
<feature type="transmembrane region" description="Helical" evidence="8">
    <location>
        <begin position="424"/>
        <end position="441"/>
    </location>
</feature>
<evidence type="ECO:0000256" key="4">
    <source>
        <dbReference type="ARBA" id="ARBA00022692"/>
    </source>
</evidence>
<sequence length="509" mass="56032">MPLSPKTYQFLVSVFASFGSILYGYDLGVVAEVISCDAFVKTFNKPSSVQTGVVVSLFTGGAFFGAGFAGPVGDHLGRRLTILLGGLVFIVGACFQTAAQNINWLYGGRTIAGLGVGFLVMIIPIYQGEIAHPSIRGRVTALQQFMLGIGSFVAGWLGYGTYNISNSGAFRIPLGIQIIPAVFLVSLIMIFPESPRWLIDHGRQEEGLQTLARLHSQGNVDDPFVKAEFAQIQEAIAFDHEHEAKSYLELFRSRSSFRRLLIACSCQAACQMTGVSAIQYYSVPIYAQIGISGQDTLKYQAINNILALLAQASCVLFIDRFGRRWTLIGGNLINSLMFMIATILIAVYGTTSRSAGWGFIICTWLYNISFSATCGPLSFIIPAEIFDTHTRSKGVSIATMVSFAFNTLIGQITDLSIASIGWKFYMIFIIFNFTNAVYFWLTLPETKLLPLEEMNYLFNHAPWLIPGTDKSTYTANLTEDLERRAGEIREKGLHDGAHEHDVAHAEEEQ</sequence>
<keyword evidence="5 8" id="KW-1133">Transmembrane helix</keyword>
<feature type="transmembrane region" description="Helical" evidence="8">
    <location>
        <begin position="394"/>
        <end position="412"/>
    </location>
</feature>
<feature type="transmembrane region" description="Helical" evidence="8">
    <location>
        <begin position="7"/>
        <end position="25"/>
    </location>
</feature>
<keyword evidence="6 8" id="KW-0472">Membrane</keyword>
<proteinExistence type="inferred from homology"/>
<feature type="transmembrane region" description="Helical" evidence="8">
    <location>
        <begin position="139"/>
        <end position="159"/>
    </location>
</feature>
<evidence type="ECO:0000256" key="7">
    <source>
        <dbReference type="RuleBase" id="RU003346"/>
    </source>
</evidence>
<evidence type="ECO:0000313" key="10">
    <source>
        <dbReference type="EMBL" id="PSR90545.1"/>
    </source>
</evidence>
<reference evidence="10 11" key="1">
    <citation type="journal article" date="2018" name="Mycol. Prog.">
        <title>Coniella lustricola, a new species from submerged detritus.</title>
        <authorList>
            <person name="Raudabaugh D.B."/>
            <person name="Iturriaga T."/>
            <person name="Carver A."/>
            <person name="Mondo S."/>
            <person name="Pangilinan J."/>
            <person name="Lipzen A."/>
            <person name="He G."/>
            <person name="Amirebrahimi M."/>
            <person name="Grigoriev I.V."/>
            <person name="Miller A.N."/>
        </authorList>
    </citation>
    <scope>NUCLEOTIDE SEQUENCE [LARGE SCALE GENOMIC DNA]</scope>
    <source>
        <strain evidence="10 11">B22-T-1</strain>
    </source>
</reference>
<dbReference type="PROSITE" id="PS50850">
    <property type="entry name" value="MFS"/>
    <property type="match status" value="1"/>
</dbReference>
<evidence type="ECO:0000256" key="5">
    <source>
        <dbReference type="ARBA" id="ARBA00022989"/>
    </source>
</evidence>
<feature type="transmembrane region" description="Helical" evidence="8">
    <location>
        <begin position="104"/>
        <end position="127"/>
    </location>
</feature>
<keyword evidence="11" id="KW-1185">Reference proteome</keyword>
<dbReference type="NCBIfam" id="TIGR00879">
    <property type="entry name" value="SP"/>
    <property type="match status" value="1"/>
</dbReference>
<feature type="transmembrane region" description="Helical" evidence="8">
    <location>
        <begin position="49"/>
        <end position="68"/>
    </location>
</feature>
<dbReference type="InterPro" id="IPR005829">
    <property type="entry name" value="Sugar_transporter_CS"/>
</dbReference>
<dbReference type="FunFam" id="1.20.1250.20:FF:000090">
    <property type="entry name" value="MFS sugar transporter, putative"/>
    <property type="match status" value="1"/>
</dbReference>
<dbReference type="EMBL" id="KZ678418">
    <property type="protein sequence ID" value="PSR90545.1"/>
    <property type="molecule type" value="Genomic_DNA"/>
</dbReference>
<evidence type="ECO:0000259" key="9">
    <source>
        <dbReference type="PROSITE" id="PS50850"/>
    </source>
</evidence>
<protein>
    <submittedName>
        <fullName evidence="10">General substrate transporter</fullName>
    </submittedName>
</protein>
<evidence type="ECO:0000313" key="11">
    <source>
        <dbReference type="Proteomes" id="UP000241462"/>
    </source>
</evidence>
<feature type="transmembrane region" description="Helical" evidence="8">
    <location>
        <begin position="355"/>
        <end position="382"/>
    </location>
</feature>
<dbReference type="InterPro" id="IPR050360">
    <property type="entry name" value="MFS_Sugar_Transporters"/>
</dbReference>
<evidence type="ECO:0000256" key="6">
    <source>
        <dbReference type="ARBA" id="ARBA00023136"/>
    </source>
</evidence>
<evidence type="ECO:0000256" key="8">
    <source>
        <dbReference type="SAM" id="Phobius"/>
    </source>
</evidence>
<feature type="transmembrane region" description="Helical" evidence="8">
    <location>
        <begin position="80"/>
        <end position="98"/>
    </location>
</feature>
<organism evidence="10 11">
    <name type="scientific">Coniella lustricola</name>
    <dbReference type="NCBI Taxonomy" id="2025994"/>
    <lineage>
        <taxon>Eukaryota</taxon>
        <taxon>Fungi</taxon>
        <taxon>Dikarya</taxon>
        <taxon>Ascomycota</taxon>
        <taxon>Pezizomycotina</taxon>
        <taxon>Sordariomycetes</taxon>
        <taxon>Sordariomycetidae</taxon>
        <taxon>Diaporthales</taxon>
        <taxon>Schizoparmaceae</taxon>
        <taxon>Coniella</taxon>
    </lineage>
</organism>
<accession>A0A2T3ABM8</accession>
<comment type="similarity">
    <text evidence="2 7">Belongs to the major facilitator superfamily. Sugar transporter (TC 2.A.1.1) family.</text>
</comment>
<evidence type="ECO:0000256" key="3">
    <source>
        <dbReference type="ARBA" id="ARBA00022448"/>
    </source>
</evidence>
<evidence type="ECO:0000256" key="1">
    <source>
        <dbReference type="ARBA" id="ARBA00004141"/>
    </source>
</evidence>
<dbReference type="InterPro" id="IPR003663">
    <property type="entry name" value="Sugar/inositol_transpt"/>
</dbReference>
<dbReference type="PANTHER" id="PTHR48022:SF37">
    <property type="entry name" value="MAJOR FACILITATOR SUPERFAMILY (MFS) PROFILE DOMAIN-CONTAINING PROTEIN-RELATED"/>
    <property type="match status" value="1"/>
</dbReference>
<dbReference type="PANTHER" id="PTHR48022">
    <property type="entry name" value="PLASTIDIC GLUCOSE TRANSPORTER 4"/>
    <property type="match status" value="1"/>
</dbReference>
<dbReference type="InterPro" id="IPR005828">
    <property type="entry name" value="MFS_sugar_transport-like"/>
</dbReference>
<feature type="transmembrane region" description="Helical" evidence="8">
    <location>
        <begin position="325"/>
        <end position="349"/>
    </location>
</feature>
<dbReference type="OrthoDB" id="6612291at2759"/>
<dbReference type="InParanoid" id="A0A2T3ABM8"/>
<dbReference type="Gene3D" id="1.20.1250.20">
    <property type="entry name" value="MFS general substrate transporter like domains"/>
    <property type="match status" value="1"/>
</dbReference>
<name>A0A2T3ABM8_9PEZI</name>
<evidence type="ECO:0000256" key="2">
    <source>
        <dbReference type="ARBA" id="ARBA00010992"/>
    </source>
</evidence>
<dbReference type="Proteomes" id="UP000241462">
    <property type="component" value="Unassembled WGS sequence"/>
</dbReference>
<dbReference type="InterPro" id="IPR036259">
    <property type="entry name" value="MFS_trans_sf"/>
</dbReference>
<comment type="subcellular location">
    <subcellularLocation>
        <location evidence="1">Membrane</location>
        <topology evidence="1">Multi-pass membrane protein</topology>
    </subcellularLocation>
</comment>